<keyword evidence="8 9" id="KW-0472">Membrane</keyword>
<name>A0A162LCD9_9PROT</name>
<proteinExistence type="inferred from homology"/>
<protein>
    <submittedName>
        <fullName evidence="11">ABC transporter permease</fullName>
    </submittedName>
</protein>
<dbReference type="OrthoDB" id="9815029at2"/>
<dbReference type="NCBIfam" id="TIGR01726">
    <property type="entry name" value="HEQRo_perm_3TM"/>
    <property type="match status" value="1"/>
</dbReference>
<keyword evidence="7 9" id="KW-1133">Transmembrane helix</keyword>
<dbReference type="Gene3D" id="1.10.3720.10">
    <property type="entry name" value="MetI-like"/>
    <property type="match status" value="1"/>
</dbReference>
<dbReference type="InterPro" id="IPR035906">
    <property type="entry name" value="MetI-like_sf"/>
</dbReference>
<evidence type="ECO:0000256" key="2">
    <source>
        <dbReference type="ARBA" id="ARBA00010072"/>
    </source>
</evidence>
<dbReference type="EMBL" id="LPZR01000090">
    <property type="protein sequence ID" value="KYO54349.1"/>
    <property type="molecule type" value="Genomic_DNA"/>
</dbReference>
<evidence type="ECO:0000313" key="12">
    <source>
        <dbReference type="Proteomes" id="UP000075787"/>
    </source>
</evidence>
<keyword evidence="6 9" id="KW-0812">Transmembrane</keyword>
<evidence type="ECO:0000256" key="4">
    <source>
        <dbReference type="ARBA" id="ARBA00022475"/>
    </source>
</evidence>
<evidence type="ECO:0000313" key="11">
    <source>
        <dbReference type="EMBL" id="KYO54349.1"/>
    </source>
</evidence>
<reference evidence="11 12" key="1">
    <citation type="submission" date="2015-12" db="EMBL/GenBank/DDBJ databases">
        <title>Genome sequence of Tistrella mobilis MCCC 1A02139.</title>
        <authorList>
            <person name="Lu L."/>
            <person name="Lai Q."/>
            <person name="Shao Z."/>
            <person name="Qian P."/>
        </authorList>
    </citation>
    <scope>NUCLEOTIDE SEQUENCE [LARGE SCALE GENOMIC DNA]</scope>
    <source>
        <strain evidence="11 12">MCCC 1A02139</strain>
    </source>
</reference>
<comment type="similarity">
    <text evidence="2">Belongs to the binding-protein-dependent transport system permease family. HisMQ subfamily.</text>
</comment>
<keyword evidence="3 9" id="KW-0813">Transport</keyword>
<dbReference type="InterPro" id="IPR000515">
    <property type="entry name" value="MetI-like"/>
</dbReference>
<keyword evidence="4" id="KW-1003">Cell membrane</keyword>
<keyword evidence="5" id="KW-0997">Cell inner membrane</keyword>
<accession>A0A162LCD9</accession>
<evidence type="ECO:0000256" key="1">
    <source>
        <dbReference type="ARBA" id="ARBA00004429"/>
    </source>
</evidence>
<dbReference type="GO" id="GO:0043190">
    <property type="term" value="C:ATP-binding cassette (ABC) transporter complex"/>
    <property type="evidence" value="ECO:0007669"/>
    <property type="project" value="InterPro"/>
</dbReference>
<feature type="transmembrane region" description="Helical" evidence="9">
    <location>
        <begin position="60"/>
        <end position="78"/>
    </location>
</feature>
<feature type="transmembrane region" description="Helical" evidence="9">
    <location>
        <begin position="196"/>
        <end position="215"/>
    </location>
</feature>
<dbReference type="InterPro" id="IPR051613">
    <property type="entry name" value="ABC_transp_permease_HisMQ"/>
</dbReference>
<dbReference type="PANTHER" id="PTHR30133">
    <property type="entry name" value="CATIONIC AMINO ACID TRANSPORTER, MEMBRANE COMPONENT"/>
    <property type="match status" value="1"/>
</dbReference>
<evidence type="ECO:0000256" key="9">
    <source>
        <dbReference type="RuleBase" id="RU363032"/>
    </source>
</evidence>
<evidence type="ECO:0000256" key="7">
    <source>
        <dbReference type="ARBA" id="ARBA00022989"/>
    </source>
</evidence>
<evidence type="ECO:0000256" key="8">
    <source>
        <dbReference type="ARBA" id="ARBA00023136"/>
    </source>
</evidence>
<dbReference type="Pfam" id="PF00528">
    <property type="entry name" value="BPD_transp_1"/>
    <property type="match status" value="1"/>
</dbReference>
<organism evidence="11 12">
    <name type="scientific">Tistrella mobilis</name>
    <dbReference type="NCBI Taxonomy" id="171437"/>
    <lineage>
        <taxon>Bacteria</taxon>
        <taxon>Pseudomonadati</taxon>
        <taxon>Pseudomonadota</taxon>
        <taxon>Alphaproteobacteria</taxon>
        <taxon>Geminicoccales</taxon>
        <taxon>Geminicoccaceae</taxon>
        <taxon>Tistrella</taxon>
    </lineage>
</organism>
<dbReference type="GO" id="GO:0022857">
    <property type="term" value="F:transmembrane transporter activity"/>
    <property type="evidence" value="ECO:0007669"/>
    <property type="project" value="InterPro"/>
</dbReference>
<feature type="transmembrane region" description="Helical" evidence="9">
    <location>
        <begin position="90"/>
        <end position="110"/>
    </location>
</feature>
<sequence length="240" mass="25209">MFDFKGYGGLLIEGAAITLALIPPSLALGLVLGLAGALAKSSRSRVLRGIGQTYTTVIRGIPELLVVLFVFFALPVIVNNALTAAGAQTQVSVSPFAAGVVALGLAYGAYATEVFRGALAALPKGQIEAARALGMSPRLTFRRIVLPQVWRLALPGLGNLLLVMMKDTSLVSVVALDELMRKAHVAAGATREPFTFFFAAALIYLFFTLIAEIGIARMERWAARGTGRRAAPAPATGARA</sequence>
<dbReference type="PANTHER" id="PTHR30133:SF2">
    <property type="entry name" value="ARGININE ABC TRANSPORTER PERMEASE PROTEIN ARTQ"/>
    <property type="match status" value="1"/>
</dbReference>
<dbReference type="InterPro" id="IPR010065">
    <property type="entry name" value="AA_ABC_transptr_permease_3TM"/>
</dbReference>
<comment type="caution">
    <text evidence="11">The sequence shown here is derived from an EMBL/GenBank/DDBJ whole genome shotgun (WGS) entry which is preliminary data.</text>
</comment>
<evidence type="ECO:0000256" key="6">
    <source>
        <dbReference type="ARBA" id="ARBA00022692"/>
    </source>
</evidence>
<dbReference type="RefSeq" id="WP_062763066.1">
    <property type="nucleotide sequence ID" value="NZ_CP121045.1"/>
</dbReference>
<feature type="transmembrane region" description="Helical" evidence="9">
    <location>
        <begin position="152"/>
        <end position="176"/>
    </location>
</feature>
<dbReference type="PROSITE" id="PS50928">
    <property type="entry name" value="ABC_TM1"/>
    <property type="match status" value="1"/>
</dbReference>
<evidence type="ECO:0000256" key="5">
    <source>
        <dbReference type="ARBA" id="ARBA00022519"/>
    </source>
</evidence>
<comment type="subcellular location">
    <subcellularLocation>
        <location evidence="1">Cell inner membrane</location>
        <topology evidence="1">Multi-pass membrane protein</topology>
    </subcellularLocation>
    <subcellularLocation>
        <location evidence="9">Cell membrane</location>
        <topology evidence="9">Multi-pass membrane protein</topology>
    </subcellularLocation>
</comment>
<evidence type="ECO:0000259" key="10">
    <source>
        <dbReference type="PROSITE" id="PS50928"/>
    </source>
</evidence>
<feature type="transmembrane region" description="Helical" evidence="9">
    <location>
        <begin position="15"/>
        <end position="39"/>
    </location>
</feature>
<dbReference type="AlphaFoldDB" id="A0A162LCD9"/>
<gene>
    <name evidence="11" type="ORF">AUP44_03330</name>
</gene>
<dbReference type="GeneID" id="97243888"/>
<dbReference type="CDD" id="cd06261">
    <property type="entry name" value="TM_PBP2"/>
    <property type="match status" value="1"/>
</dbReference>
<evidence type="ECO:0000256" key="3">
    <source>
        <dbReference type="ARBA" id="ARBA00022448"/>
    </source>
</evidence>
<feature type="domain" description="ABC transmembrane type-1" evidence="10">
    <location>
        <begin position="15"/>
        <end position="215"/>
    </location>
</feature>
<dbReference type="SUPFAM" id="SSF161098">
    <property type="entry name" value="MetI-like"/>
    <property type="match status" value="1"/>
</dbReference>
<dbReference type="Proteomes" id="UP000075787">
    <property type="component" value="Unassembled WGS sequence"/>
</dbReference>